<dbReference type="EMBL" id="DS990640">
    <property type="protein sequence ID" value="EGC46805.1"/>
    <property type="molecule type" value="Genomic_DNA"/>
</dbReference>
<organism evidence="2">
    <name type="scientific">Ajellomyces capsulatus (strain H88)</name>
    <name type="common">Darling's disease fungus</name>
    <name type="synonym">Histoplasma capsulatum</name>
    <dbReference type="NCBI Taxonomy" id="544711"/>
    <lineage>
        <taxon>Eukaryota</taxon>
        <taxon>Fungi</taxon>
        <taxon>Dikarya</taxon>
        <taxon>Ascomycota</taxon>
        <taxon>Pezizomycotina</taxon>
        <taxon>Eurotiomycetes</taxon>
        <taxon>Eurotiomycetidae</taxon>
        <taxon>Onygenales</taxon>
        <taxon>Ajellomycetaceae</taxon>
        <taxon>Histoplasma</taxon>
    </lineage>
</organism>
<name>F0UNJ0_AJEC8</name>
<dbReference type="AlphaFoldDB" id="F0UNJ0"/>
<gene>
    <name evidence="1" type="ORF">HCEG_06020</name>
</gene>
<dbReference type="HOGENOM" id="CLU_2235769_0_0_1"/>
<evidence type="ECO:0000313" key="2">
    <source>
        <dbReference type="Proteomes" id="UP000008142"/>
    </source>
</evidence>
<protein>
    <submittedName>
        <fullName evidence="1">Predicted protein</fullName>
    </submittedName>
</protein>
<reference evidence="2" key="1">
    <citation type="submission" date="2008-07" db="EMBL/GenBank/DDBJ databases">
        <title>Annotation of Ajellomyces capsulatus strain H88.</title>
        <authorList>
            <person name="Champion M."/>
            <person name="Cuomo C."/>
            <person name="Ma L.-J."/>
            <person name="Henn M.R."/>
            <person name="Sil A."/>
            <person name="Goldman B."/>
            <person name="Young S.K."/>
            <person name="Kodira C.D."/>
            <person name="Zeng Q."/>
            <person name="Koehrsen M."/>
            <person name="Alvarado L."/>
            <person name="Berlin A."/>
            <person name="Borenstein D."/>
            <person name="Chen Z."/>
            <person name="Engels R."/>
            <person name="Freedman E."/>
            <person name="Gellesch M."/>
            <person name="Goldberg J."/>
            <person name="Griggs A."/>
            <person name="Gujja S."/>
            <person name="Heiman D."/>
            <person name="Hepburn T."/>
            <person name="Howarth C."/>
            <person name="Jen D."/>
            <person name="Larson L."/>
            <person name="Lewis B."/>
            <person name="Mehta T."/>
            <person name="Park D."/>
            <person name="Pearson M."/>
            <person name="Roberts A."/>
            <person name="Saif S."/>
            <person name="Shea T."/>
            <person name="Shenoy N."/>
            <person name="Sisk P."/>
            <person name="Stolte C."/>
            <person name="Sykes S."/>
            <person name="Walk T."/>
            <person name="White J."/>
            <person name="Yandava C."/>
            <person name="Klein B."/>
            <person name="McEwen J.G."/>
            <person name="Puccia R."/>
            <person name="Goldman G.H."/>
            <person name="Felipe M.S."/>
            <person name="Nino-Vega G."/>
            <person name="San-Blas G."/>
            <person name="Taylor J."/>
            <person name="Mendoza L."/>
            <person name="Galagan J."/>
            <person name="Nusbaum C."/>
            <person name="Birren B."/>
        </authorList>
    </citation>
    <scope>NUCLEOTIDE SEQUENCE [LARGE SCALE GENOMIC DNA]</scope>
    <source>
        <strain evidence="2">H88</strain>
    </source>
</reference>
<sequence length="105" mass="12091">MYRMVFCHPQSSLDQSQTRAILPQGNAVSIDFRPPERRKSTHAPQLKYRNKGVSFKECNPQVDWDFPVKVCNNTKIRRYTLIPSYTPYGHLKSGILGSPILVVDR</sequence>
<accession>F0UNJ0</accession>
<evidence type="ECO:0000313" key="1">
    <source>
        <dbReference type="EMBL" id="EGC46805.1"/>
    </source>
</evidence>
<proteinExistence type="predicted"/>
<dbReference type="Proteomes" id="UP000008142">
    <property type="component" value="Unassembled WGS sequence"/>
</dbReference>